<evidence type="ECO:0000256" key="4">
    <source>
        <dbReference type="ARBA" id="ARBA00023004"/>
    </source>
</evidence>
<dbReference type="EMBL" id="DTFF01000010">
    <property type="protein sequence ID" value="HGI86962.1"/>
    <property type="molecule type" value="Genomic_DNA"/>
</dbReference>
<dbReference type="AlphaFoldDB" id="A0A7C4FAA9"/>
<reference evidence="7" key="1">
    <citation type="journal article" date="2020" name="mSystems">
        <title>Genome- and Community-Level Interaction Insights into Carbon Utilization and Element Cycling Functions of Hydrothermarchaeota in Hydrothermal Sediment.</title>
        <authorList>
            <person name="Zhou Z."/>
            <person name="Liu Y."/>
            <person name="Xu W."/>
            <person name="Pan J."/>
            <person name="Luo Z.H."/>
            <person name="Li M."/>
        </authorList>
    </citation>
    <scope>NUCLEOTIDE SEQUENCE [LARGE SCALE GENOMIC DNA]</scope>
    <source>
        <strain evidence="7">SpSt-732</strain>
    </source>
</reference>
<proteinExistence type="predicted"/>
<evidence type="ECO:0000259" key="6">
    <source>
        <dbReference type="PROSITE" id="PS51379"/>
    </source>
</evidence>
<feature type="domain" description="4Fe-4S ferredoxin-type" evidence="6">
    <location>
        <begin position="4"/>
        <end position="34"/>
    </location>
</feature>
<dbReference type="PANTHER" id="PTHR36923">
    <property type="entry name" value="FERREDOXIN"/>
    <property type="match status" value="1"/>
</dbReference>
<keyword evidence="2" id="KW-0479">Metal-binding</keyword>
<dbReference type="InterPro" id="IPR051269">
    <property type="entry name" value="Fe-S_cluster_ET"/>
</dbReference>
<keyword evidence="4" id="KW-0408">Iron</keyword>
<dbReference type="GO" id="GO:0051536">
    <property type="term" value="F:iron-sulfur cluster binding"/>
    <property type="evidence" value="ECO:0007669"/>
    <property type="project" value="UniProtKB-KW"/>
</dbReference>
<evidence type="ECO:0000256" key="1">
    <source>
        <dbReference type="ARBA" id="ARBA00022448"/>
    </source>
</evidence>
<comment type="caution">
    <text evidence="7">The sequence shown here is derived from an EMBL/GenBank/DDBJ whole genome shotgun (WGS) entry which is preliminary data.</text>
</comment>
<keyword evidence="5" id="KW-0411">Iron-sulfur</keyword>
<dbReference type="Pfam" id="PF13459">
    <property type="entry name" value="Fer4_15"/>
    <property type="match status" value="1"/>
</dbReference>
<keyword evidence="1" id="KW-0813">Transport</keyword>
<dbReference type="SUPFAM" id="SSF54862">
    <property type="entry name" value="4Fe-4S ferredoxins"/>
    <property type="match status" value="1"/>
</dbReference>
<gene>
    <name evidence="7" type="ORF">ENV14_00975</name>
</gene>
<dbReference type="InterPro" id="IPR017896">
    <property type="entry name" value="4Fe4S_Fe-S-bd"/>
</dbReference>
<accession>A0A7C4FAA9</accession>
<evidence type="ECO:0000256" key="3">
    <source>
        <dbReference type="ARBA" id="ARBA00022982"/>
    </source>
</evidence>
<sequence>MVKYRVVVDRVACIACGAAPATCPEIYELGLDNGKNKVVDKYNVKTDENISIGEVPEELYECAKAGADVCPVNAIRIERVEE</sequence>
<dbReference type="PANTHER" id="PTHR36923:SF3">
    <property type="entry name" value="FERREDOXIN"/>
    <property type="match status" value="1"/>
</dbReference>
<evidence type="ECO:0000313" key="7">
    <source>
        <dbReference type="EMBL" id="HGI86962.1"/>
    </source>
</evidence>
<keyword evidence="3" id="KW-0249">Electron transport</keyword>
<organism evidence="7">
    <name type="scientific">Ignisphaera aggregans</name>
    <dbReference type="NCBI Taxonomy" id="334771"/>
    <lineage>
        <taxon>Archaea</taxon>
        <taxon>Thermoproteota</taxon>
        <taxon>Thermoprotei</taxon>
        <taxon>Desulfurococcales</taxon>
        <taxon>Desulfurococcaceae</taxon>
        <taxon>Ignisphaera</taxon>
    </lineage>
</organism>
<dbReference type="GO" id="GO:0046872">
    <property type="term" value="F:metal ion binding"/>
    <property type="evidence" value="ECO:0007669"/>
    <property type="project" value="UniProtKB-KW"/>
</dbReference>
<name>A0A7C4FAA9_9CREN</name>
<evidence type="ECO:0000256" key="5">
    <source>
        <dbReference type="ARBA" id="ARBA00023014"/>
    </source>
</evidence>
<dbReference type="PROSITE" id="PS51379">
    <property type="entry name" value="4FE4S_FER_2"/>
    <property type="match status" value="1"/>
</dbReference>
<protein>
    <submittedName>
        <fullName evidence="7">Ferredoxin</fullName>
    </submittedName>
</protein>
<dbReference type="Gene3D" id="3.30.70.20">
    <property type="match status" value="1"/>
</dbReference>
<evidence type="ECO:0000256" key="2">
    <source>
        <dbReference type="ARBA" id="ARBA00022723"/>
    </source>
</evidence>